<dbReference type="InterPro" id="IPR021516">
    <property type="entry name" value="DUF3179"/>
</dbReference>
<dbReference type="AlphaFoldDB" id="A0A385SJE1"/>
<sequence>MKKLFYAGMILLAVFEILKVYFIMPMPGSQEIQSLDVAYSLHSYRWWFRVAFGLMIIAGFRDAFQVKHRWIPAAVGALAMVVVYYFNFKMTADSIFSQPEKVTFKSQGENQVNDSSLVIAVEYKGIAKAYPIRYLSYHHQVQDTIGGKNIIVTYCNVCRTGRVFEPTVNGQHEKFRLVGMDHFNAMFEDATTKSWWRQATGEAVAGSLKGQSLPEVESFQTNLRKFFELYPKAVVMQLDAVSRTKYDSTGRFEKGKSKGKLTRTDSLSWKDKSWVVGIQAGNASKAYDWIQLTEKRIINDNVGGKPVVLALSGDAQTFVVFERPSQTEEFTLRQDTLFAGDKPYDLSGRNLSTPDQRLPRVKAYQEFWHSWRTFHPDTEKFE</sequence>
<gene>
    <name evidence="2" type="ORF">D4L85_05395</name>
</gene>
<feature type="transmembrane region" description="Helical" evidence="1">
    <location>
        <begin position="44"/>
        <end position="63"/>
    </location>
</feature>
<keyword evidence="1" id="KW-0812">Transmembrane</keyword>
<protein>
    <submittedName>
        <fullName evidence="2">DUF3179 domain-containing protein</fullName>
    </submittedName>
</protein>
<proteinExistence type="predicted"/>
<feature type="transmembrane region" description="Helical" evidence="1">
    <location>
        <begin position="70"/>
        <end position="88"/>
    </location>
</feature>
<dbReference type="Pfam" id="PF11376">
    <property type="entry name" value="DUF3179"/>
    <property type="match status" value="1"/>
</dbReference>
<reference evidence="3" key="1">
    <citation type="submission" date="2018-09" db="EMBL/GenBank/DDBJ databases">
        <title>Chryseolinea sp. KIS68-18 isolated from soil.</title>
        <authorList>
            <person name="Weon H.-Y."/>
            <person name="Kwon S.-W."/>
            <person name="Lee S.A."/>
        </authorList>
    </citation>
    <scope>NUCLEOTIDE SEQUENCE [LARGE SCALE GENOMIC DNA]</scope>
    <source>
        <strain evidence="3">KIS68-18</strain>
    </source>
</reference>
<evidence type="ECO:0000313" key="2">
    <source>
        <dbReference type="EMBL" id="AYB30045.1"/>
    </source>
</evidence>
<dbReference type="OrthoDB" id="9806357at2"/>
<feature type="transmembrane region" description="Helical" evidence="1">
    <location>
        <begin position="5"/>
        <end position="24"/>
    </location>
</feature>
<name>A0A385SJE1_9BACT</name>
<dbReference type="KEGG" id="chk:D4L85_05395"/>
<keyword evidence="3" id="KW-1185">Reference proteome</keyword>
<dbReference type="RefSeq" id="WP_119753352.1">
    <property type="nucleotide sequence ID" value="NZ_CP032382.1"/>
</dbReference>
<keyword evidence="1" id="KW-0472">Membrane</keyword>
<evidence type="ECO:0000256" key="1">
    <source>
        <dbReference type="SAM" id="Phobius"/>
    </source>
</evidence>
<organism evidence="2 3">
    <name type="scientific">Chryseolinea soli</name>
    <dbReference type="NCBI Taxonomy" id="2321403"/>
    <lineage>
        <taxon>Bacteria</taxon>
        <taxon>Pseudomonadati</taxon>
        <taxon>Bacteroidota</taxon>
        <taxon>Cytophagia</taxon>
        <taxon>Cytophagales</taxon>
        <taxon>Fulvivirgaceae</taxon>
        <taxon>Chryseolinea</taxon>
    </lineage>
</organism>
<dbReference type="Proteomes" id="UP000266183">
    <property type="component" value="Chromosome"/>
</dbReference>
<evidence type="ECO:0000313" key="3">
    <source>
        <dbReference type="Proteomes" id="UP000266183"/>
    </source>
</evidence>
<accession>A0A385SJE1</accession>
<keyword evidence="1" id="KW-1133">Transmembrane helix</keyword>
<dbReference type="EMBL" id="CP032382">
    <property type="protein sequence ID" value="AYB30045.1"/>
    <property type="molecule type" value="Genomic_DNA"/>
</dbReference>